<dbReference type="CDD" id="cd19051">
    <property type="entry name" value="LGIC_TM_cation"/>
    <property type="match status" value="2"/>
</dbReference>
<feature type="domain" description="FZ" evidence="18">
    <location>
        <begin position="169"/>
        <end position="295"/>
    </location>
</feature>
<evidence type="ECO:0000256" key="3">
    <source>
        <dbReference type="ARBA" id="ARBA00005964"/>
    </source>
</evidence>
<comment type="subcellular location">
    <subcellularLocation>
        <location evidence="1">Membrane</location>
        <topology evidence="1">Multi-pass membrane protein</topology>
    </subcellularLocation>
    <subcellularLocation>
        <location evidence="2">Membrane</location>
        <topology evidence="2">Single-pass type I membrane protein</topology>
    </subcellularLocation>
</comment>
<dbReference type="PROSITE" id="PS00941">
    <property type="entry name" value="CARBOXYLESTERASE_B_2"/>
    <property type="match status" value="1"/>
</dbReference>
<feature type="disulfide bond" evidence="13">
    <location>
        <begin position="1059"/>
        <end position="1102"/>
    </location>
</feature>
<dbReference type="Gene3D" id="2.40.20.10">
    <property type="entry name" value="Plasminogen Kringle 4"/>
    <property type="match status" value="2"/>
</dbReference>
<keyword evidence="4" id="KW-0597">Phosphoprotein</keyword>
<dbReference type="Gene3D" id="2.10.70.10">
    <property type="entry name" value="Complement Module, domain 1"/>
    <property type="match status" value="2"/>
</dbReference>
<feature type="region of interest" description="Disordered" evidence="14">
    <location>
        <begin position="1475"/>
        <end position="1499"/>
    </location>
</feature>
<dbReference type="PROSITE" id="PS01180">
    <property type="entry name" value="CUB"/>
    <property type="match status" value="2"/>
</dbReference>
<dbReference type="SMART" id="SM00042">
    <property type="entry name" value="CUB"/>
    <property type="match status" value="2"/>
</dbReference>
<dbReference type="GO" id="GO:0005524">
    <property type="term" value="F:ATP binding"/>
    <property type="evidence" value="ECO:0007669"/>
    <property type="project" value="UniProtKB-KW"/>
</dbReference>
<evidence type="ECO:0000256" key="7">
    <source>
        <dbReference type="ARBA" id="ARBA00022741"/>
    </source>
</evidence>
<dbReference type="FunFam" id="2.70.170.10:FF:000064">
    <property type="entry name" value="Uncharacterized protein"/>
    <property type="match status" value="2"/>
</dbReference>
<evidence type="ECO:0000256" key="16">
    <source>
        <dbReference type="SAM" id="SignalP"/>
    </source>
</evidence>
<dbReference type="CDD" id="cd00033">
    <property type="entry name" value="CCP"/>
    <property type="match status" value="2"/>
</dbReference>
<dbReference type="FunFam" id="3.40.50.1820:FF:000127">
    <property type="entry name" value="Thyroglobulin"/>
    <property type="match status" value="1"/>
</dbReference>
<dbReference type="Pfam" id="PF00431">
    <property type="entry name" value="CUB"/>
    <property type="match status" value="2"/>
</dbReference>
<feature type="domain" description="CUB" evidence="17">
    <location>
        <begin position="860"/>
        <end position="962"/>
    </location>
</feature>
<dbReference type="InterPro" id="IPR035914">
    <property type="entry name" value="Sperma_CUB_dom_sf"/>
</dbReference>
<dbReference type="PROSITE" id="PS50038">
    <property type="entry name" value="FZ"/>
    <property type="match status" value="1"/>
</dbReference>
<evidence type="ECO:0000256" key="14">
    <source>
        <dbReference type="SAM" id="MobiDB-lite"/>
    </source>
</evidence>
<dbReference type="InterPro" id="IPR038178">
    <property type="entry name" value="Kringle_sf"/>
</dbReference>
<dbReference type="ESTHER" id="brafl-c3yfm5">
    <property type="family name" value="Carb_B_Chordata"/>
</dbReference>
<dbReference type="InterPro" id="IPR038050">
    <property type="entry name" value="Neuro_actylchol_rec"/>
</dbReference>
<keyword evidence="13" id="KW-0768">Sushi</keyword>
<dbReference type="Gene3D" id="2.70.170.10">
    <property type="entry name" value="Neurotransmitter-gated ion-channel ligand-binding domain"/>
    <property type="match status" value="2"/>
</dbReference>
<feature type="domain" description="Sushi" evidence="20">
    <location>
        <begin position="387"/>
        <end position="448"/>
    </location>
</feature>
<dbReference type="GO" id="GO:0016020">
    <property type="term" value="C:membrane"/>
    <property type="evidence" value="ECO:0007669"/>
    <property type="project" value="UniProtKB-SubCell"/>
</dbReference>
<dbReference type="eggNOG" id="KOG4292">
    <property type="taxonomic scope" value="Eukaryota"/>
</dbReference>
<dbReference type="FunFam" id="2.40.20.10:FF:000068">
    <property type="entry name" value="Uncharacterized protein"/>
    <property type="match status" value="1"/>
</dbReference>
<keyword evidence="8" id="KW-0378">Hydrolase</keyword>
<feature type="signal peptide" evidence="16">
    <location>
        <begin position="1"/>
        <end position="20"/>
    </location>
</feature>
<dbReference type="SUPFAM" id="SSF57535">
    <property type="entry name" value="Complement control module/SCR domain"/>
    <property type="match status" value="2"/>
</dbReference>
<evidence type="ECO:0000256" key="10">
    <source>
        <dbReference type="ARBA" id="ARBA00023157"/>
    </source>
</evidence>
<feature type="transmembrane region" description="Helical" evidence="15">
    <location>
        <begin position="1361"/>
        <end position="1378"/>
    </location>
</feature>
<comment type="caution">
    <text evidence="12">Lacks conserved residue(s) required for the propagation of feature annotation.</text>
</comment>
<dbReference type="InterPro" id="IPR050309">
    <property type="entry name" value="Type-B_Carboxylest/Lipase"/>
</dbReference>
<keyword evidence="7" id="KW-0547">Nucleotide-binding</keyword>
<evidence type="ECO:0000259" key="20">
    <source>
        <dbReference type="PROSITE" id="PS50923"/>
    </source>
</evidence>
<dbReference type="Gene3D" id="2.60.120.290">
    <property type="entry name" value="Spermadhesin, CUB domain"/>
    <property type="match status" value="2"/>
</dbReference>
<accession>C3YFM5</accession>
<feature type="domain" description="Kringle" evidence="19">
    <location>
        <begin position="971"/>
        <end position="1054"/>
    </location>
</feature>
<dbReference type="InterPro" id="IPR006029">
    <property type="entry name" value="Neurotrans-gated_channel_TM"/>
</dbReference>
<evidence type="ECO:0000256" key="11">
    <source>
        <dbReference type="PROSITE-ProRule" id="PRU00090"/>
    </source>
</evidence>
<evidence type="ECO:0000256" key="15">
    <source>
        <dbReference type="SAM" id="Phobius"/>
    </source>
</evidence>
<evidence type="ECO:0000256" key="12">
    <source>
        <dbReference type="PROSITE-ProRule" id="PRU00121"/>
    </source>
</evidence>
<comment type="similarity">
    <text evidence="3">Belongs to the type-B carboxylesterase/lipase family.</text>
</comment>
<dbReference type="SUPFAM" id="SSF53474">
    <property type="entry name" value="alpha/beta-Hydrolases"/>
    <property type="match status" value="1"/>
</dbReference>
<dbReference type="CDD" id="cd00312">
    <property type="entry name" value="Esterase_lipase"/>
    <property type="match status" value="1"/>
</dbReference>
<evidence type="ECO:0000256" key="9">
    <source>
        <dbReference type="ARBA" id="ARBA00022840"/>
    </source>
</evidence>
<evidence type="ECO:0000256" key="4">
    <source>
        <dbReference type="ARBA" id="ARBA00022553"/>
    </source>
</evidence>
<keyword evidence="15" id="KW-0812">Transmembrane</keyword>
<dbReference type="PROSITE" id="PS50923">
    <property type="entry name" value="SUSHI"/>
    <property type="match status" value="2"/>
</dbReference>
<dbReference type="SMART" id="SM00063">
    <property type="entry name" value="FRI"/>
    <property type="match status" value="1"/>
</dbReference>
<dbReference type="SUPFAM" id="SSF63501">
    <property type="entry name" value="Frizzled cysteine-rich domain"/>
    <property type="match status" value="1"/>
</dbReference>
<dbReference type="InterPro" id="IPR019819">
    <property type="entry name" value="Carboxylesterase_B_CS"/>
</dbReference>
<keyword evidence="5 12" id="KW-0420">Kringle</keyword>
<dbReference type="Gene3D" id="1.20.58.390">
    <property type="entry name" value="Neurotransmitter-gated ion-channel transmembrane domain"/>
    <property type="match status" value="2"/>
</dbReference>
<evidence type="ECO:0000256" key="8">
    <source>
        <dbReference type="ARBA" id="ARBA00022801"/>
    </source>
</evidence>
<dbReference type="PROSITE" id="PS00122">
    <property type="entry name" value="CARBOXYLESTERASE_B_1"/>
    <property type="match status" value="1"/>
</dbReference>
<dbReference type="FunFam" id="1.20.58.390:FF:000156">
    <property type="entry name" value="Uncharacterized protein"/>
    <property type="match status" value="2"/>
</dbReference>
<keyword evidence="6" id="KW-0677">Repeat</keyword>
<dbReference type="InParanoid" id="C3YFM5"/>
<evidence type="ECO:0000259" key="17">
    <source>
        <dbReference type="PROSITE" id="PS01180"/>
    </source>
</evidence>
<dbReference type="SUPFAM" id="SSF90112">
    <property type="entry name" value="Neurotransmitter-gated ion-channel transmembrane pore"/>
    <property type="match status" value="2"/>
</dbReference>
<feature type="transmembrane region" description="Helical" evidence="15">
    <location>
        <begin position="848"/>
        <end position="866"/>
    </location>
</feature>
<sequence length="2148" mass="237035">MGQPHLVIGTLVVLFAFACGQFPPSGSEAQPQWPTSVQTEITLQAGTINGTFNSPEFPQNYPDGLSIRWLIEASISKTIRLTFHAFELERTNILGECNFDYVAVYSRDRAGWDTLIGKFCGQTLPSRSITSNTNAMSVVFVSDGSISRSGFNATFGTVRREQGLTGGTDNHQECIGVPEEFYNYCKDLGYERTTATNFFDQSINGTLESPEWLNMKTVNTSCHPHLRLFICSLLMPRCLLTVEFSSRGVQFVPKQQVPCQSLCEEVKSACPSAFANGTLQSTDCSGLNGTDCLNLDSPQDCYYGKGQNYRGMSTLPEESDRVCLNWTSVLTGQLLYSYNWADPRENFCRNLGLENMQEPSCLVNSGTAGSNELVTVEPCGLKPCGAIGCGVPPDVEFGTRNPVKNFHRPGEKVYINCNAGYIRENDDMSITCTENGTWSKTDNLGCSVDYRIQLSNTLLATDRYLPQLPPSTGHVNISFEAAVVEIIDADEKNEHMFGSMAFRLSWKDNRLSWTPSKYGNVTQLVLTTEDVWIPNIYLIRNSDAKFSMFPAAPVTVTSDGEVGWDIVDLLTTTCDLEPALFPFDTMTCPVCLGTTTSVERFNCPVEQGNEKPLESESYIEHFMKCGDQQKEVVDQWNAEWTVSVTGGSFGSGCIEVTFKRIPTFHFCATLSPPIILSIIMCITFLLPTDKGDRISFGITILLSMVVSLVFITDVLPAKGSMPVVAILLVLYMCMMGTFMLITVIVIKISTWEGNLPILIKKVFLRYVAKIVLLGDLTKQQRPAQKCVLEVNLDAEKTINDEEKKIGTISALADAVNTLAISGTSKTRKKDETKTDYQNLARVLDRMCIVLYIFSLVVSIPIIRFAADNTNIRWQIEASSDHCVHLTFDQFDVEKSEINPNCTWDYVAVYDRDVINSGDVLIGKFCGNTPPDPFTSATKTLSVEFVSDATVRRTGFSATFHAVTPCPGDGRDCYYGTGQNYKGMTTLPEEGGSTCLNWTSVLSSQLIAKYNWADPRENYCRNFAIGNTEAPFCMVKTVANGKELIAMEPCGLRPCNAIGCGVPPDVTFGRRSPVKNFYMPGETVFISCNTGYILGTEETRITCTQNGTWSKTDISCSADYSLQLSHVLLDTERYLSQLPPSTDHVNVTFEAAMVEIIDADEKNEYMFGSFAFRLRWKDNRLSWTPARYGDVTQLVLTTEDVWIPNIYLMRNGDAKFSTFPAAPVTVTSEGEVEWDIIDLLTTTCDLEPALFPFDSMTCPVCLGTTTSVERFNCPNPGDDRKLPELYIEHFMKCGDQGEEVVDQWNAKWTVTVEGGVFGQGCISVTFNRIPTFHSCTTLSPVIILSILMCITFILPIDKGDRLSFGITILLSMVVSLVFITDVLPAKGSMPVVAILIVVYMCLMGIFLIATVIVIKISSREGDLPPLIKKVFLRYLARIVLLGDMTKQHSLKFLQVDVEDFEMVHVARKKTSVSTQTSDAEIAKASKGANKSKSTPAEPKMQTEVLKRLQDTVRDLGNAVNNLTASKHSKTDDNEDSVKTDYEKMARVLDRIYRSLGKHLRHAIIQIAQFFKMYCQNPTVTTTYGDVRGTTVTFTGPTAASSAIFTFKGVPYAAPPVGSLRFRPPQPPSSWNDVLDAKSVGPKCPQVIRKPSDTVPNATIVDQLYGDGNATMDEDCLYLNIYTPALSGNNLPVMFWIHGGGFMAGSSNAYRGMALSAHQDVVVVTINYRIGVLGFLPTPLANATGNFGLLDQVLALEWVRDNIANFGGDPDKVTIFGQSAGGISVSLLVMSPPAEGLFRRAISESGAATTLPIISNDDAMFSITSSVGHSLNCTGDVDANMIDCIRSKSVESILAVPVVVYPVVDHYFLPEDPMTLLQAGRFSKVDYLLGTNNDEARYGITISLFPDLDNGMTHEQQFLGTSYMVDLAVPDIIAQNADKPGLINAILEEYSDPEMPDDPIAIRQQYFDSGTDYLFLAPTVSVANAQSAQPVNVYQYEFQHRPSILWFKPPYARADHHDEVMFVFGFPVDPVGPAAGLFTEEERNLSLDMMAYWANFARTGDPSDSAGAPTERPLVTWPRYTPDTPAYLQLRPEPAVGTALLKPEKLKFWNEVVPRYLAGDTASPAARVWGSYVYLVLGVAICFGVFEIPF</sequence>
<evidence type="ECO:0000256" key="1">
    <source>
        <dbReference type="ARBA" id="ARBA00004141"/>
    </source>
</evidence>
<dbReference type="EMBL" id="GG666509">
    <property type="protein sequence ID" value="EEN60988.1"/>
    <property type="molecule type" value="Genomic_DNA"/>
</dbReference>
<feature type="domain" description="Kringle" evidence="19">
    <location>
        <begin position="300"/>
        <end position="384"/>
    </location>
</feature>
<organism>
    <name type="scientific">Branchiostoma floridae</name>
    <name type="common">Florida lancelet</name>
    <name type="synonym">Amphioxus</name>
    <dbReference type="NCBI Taxonomy" id="7739"/>
    <lineage>
        <taxon>Eukaryota</taxon>
        <taxon>Metazoa</taxon>
        <taxon>Chordata</taxon>
        <taxon>Cephalochordata</taxon>
        <taxon>Leptocardii</taxon>
        <taxon>Amphioxiformes</taxon>
        <taxon>Branchiostomatidae</taxon>
        <taxon>Branchiostoma</taxon>
    </lineage>
</organism>
<dbReference type="InterPro" id="IPR020067">
    <property type="entry name" value="Frizzled_dom"/>
</dbReference>
<proteinExistence type="inferred from homology"/>
<dbReference type="Pfam" id="PF02932">
    <property type="entry name" value="Neur_chan_memb"/>
    <property type="match status" value="2"/>
</dbReference>
<dbReference type="GO" id="GO:0016787">
    <property type="term" value="F:hydrolase activity"/>
    <property type="evidence" value="ECO:0007669"/>
    <property type="project" value="UniProtKB-KW"/>
</dbReference>
<dbReference type="SMART" id="SM00032">
    <property type="entry name" value="CCP"/>
    <property type="match status" value="2"/>
</dbReference>
<dbReference type="Pfam" id="PF00084">
    <property type="entry name" value="Sushi"/>
    <property type="match status" value="2"/>
</dbReference>
<keyword evidence="15" id="KW-1133">Transmembrane helix</keyword>
<evidence type="ECO:0000313" key="21">
    <source>
        <dbReference type="EMBL" id="EEN60988.1"/>
    </source>
</evidence>
<dbReference type="FunFam" id="2.10.70.10:FF:000185">
    <property type="entry name" value="Uncharacterized protein"/>
    <property type="match status" value="2"/>
</dbReference>
<gene>
    <name evidence="21" type="ORF">BRAFLDRAFT_92621</name>
</gene>
<keyword evidence="10 13" id="KW-1015">Disulfide bond</keyword>
<dbReference type="eggNOG" id="KOG3645">
    <property type="taxonomic scope" value="Eukaryota"/>
</dbReference>
<dbReference type="STRING" id="7739.C3YFM5"/>
<keyword evidence="9" id="KW-0067">ATP-binding</keyword>
<dbReference type="InterPro" id="IPR002018">
    <property type="entry name" value="CarbesteraseB"/>
</dbReference>
<dbReference type="InterPro" id="IPR000436">
    <property type="entry name" value="Sushi_SCR_CCP_dom"/>
</dbReference>
<dbReference type="PROSITE" id="PS50070">
    <property type="entry name" value="KRINGLE_2"/>
    <property type="match status" value="2"/>
</dbReference>
<feature type="domain" description="Sushi" evidence="20">
    <location>
        <begin position="1057"/>
        <end position="1117"/>
    </location>
</feature>
<dbReference type="Pfam" id="PF01392">
    <property type="entry name" value="Fz"/>
    <property type="match status" value="1"/>
</dbReference>
<dbReference type="InterPro" id="IPR000859">
    <property type="entry name" value="CUB_dom"/>
</dbReference>
<feature type="domain" description="CUB" evidence="17">
    <location>
        <begin position="19"/>
        <end position="158"/>
    </location>
</feature>
<dbReference type="SUPFAM" id="SSF57440">
    <property type="entry name" value="Kringle-like"/>
    <property type="match status" value="2"/>
</dbReference>
<dbReference type="eggNOG" id="KOG1516">
    <property type="taxonomic scope" value="Eukaryota"/>
</dbReference>
<dbReference type="InterPro" id="IPR036790">
    <property type="entry name" value="Frizzled_dom_sf"/>
</dbReference>
<name>C3YFM5_BRAFL</name>
<keyword evidence="16" id="KW-0732">Signal</keyword>
<feature type="transmembrane region" description="Helical" evidence="15">
    <location>
        <begin position="663"/>
        <end position="686"/>
    </location>
</feature>
<evidence type="ECO:0000259" key="19">
    <source>
        <dbReference type="PROSITE" id="PS50070"/>
    </source>
</evidence>
<dbReference type="FunFam" id="2.60.120.290:FF:000013">
    <property type="entry name" value="Membrane frizzled-related protein"/>
    <property type="match status" value="1"/>
</dbReference>
<feature type="disulfide bond" evidence="11">
    <location>
        <begin position="185"/>
        <end position="231"/>
    </location>
</feature>
<feature type="disulfide bond" evidence="13">
    <location>
        <begin position="389"/>
        <end position="432"/>
    </location>
</feature>
<dbReference type="Gene3D" id="3.40.50.1820">
    <property type="entry name" value="alpha/beta hydrolase"/>
    <property type="match status" value="1"/>
</dbReference>
<dbReference type="InterPro" id="IPR013806">
    <property type="entry name" value="Kringle-like"/>
</dbReference>
<keyword evidence="15" id="KW-0472">Membrane</keyword>
<dbReference type="Pfam" id="PF02931">
    <property type="entry name" value="Neur_chan_LBD"/>
    <property type="match status" value="2"/>
</dbReference>
<dbReference type="PANTHER" id="PTHR11559">
    <property type="entry name" value="CARBOXYLESTERASE"/>
    <property type="match status" value="1"/>
</dbReference>
<evidence type="ECO:0000256" key="6">
    <source>
        <dbReference type="ARBA" id="ARBA00022737"/>
    </source>
</evidence>
<dbReference type="InterPro" id="IPR036719">
    <property type="entry name" value="Neuro-gated_channel_TM_sf"/>
</dbReference>
<dbReference type="Pfam" id="PF00135">
    <property type="entry name" value="COesterase"/>
    <property type="match status" value="1"/>
</dbReference>
<dbReference type="InterPro" id="IPR000001">
    <property type="entry name" value="Kringle"/>
</dbReference>
<feature type="chain" id="PRO_5007309325" evidence="16">
    <location>
        <begin position="21"/>
        <end position="2148"/>
    </location>
</feature>
<dbReference type="InterPro" id="IPR035976">
    <property type="entry name" value="Sushi/SCR/CCP_sf"/>
</dbReference>
<reference evidence="21" key="1">
    <citation type="journal article" date="2008" name="Nature">
        <title>The amphioxus genome and the evolution of the chordate karyotype.</title>
        <authorList>
            <consortium name="US DOE Joint Genome Institute (JGI-PGF)"/>
            <person name="Putnam N.H."/>
            <person name="Butts T."/>
            <person name="Ferrier D.E.K."/>
            <person name="Furlong R.F."/>
            <person name="Hellsten U."/>
            <person name="Kawashima T."/>
            <person name="Robinson-Rechavi M."/>
            <person name="Shoguchi E."/>
            <person name="Terry A."/>
            <person name="Yu J.-K."/>
            <person name="Benito-Gutierrez E.L."/>
            <person name="Dubchak I."/>
            <person name="Garcia-Fernandez J."/>
            <person name="Gibson-Brown J.J."/>
            <person name="Grigoriev I.V."/>
            <person name="Horton A.C."/>
            <person name="de Jong P.J."/>
            <person name="Jurka J."/>
            <person name="Kapitonov V.V."/>
            <person name="Kohara Y."/>
            <person name="Kuroki Y."/>
            <person name="Lindquist E."/>
            <person name="Lucas S."/>
            <person name="Osoegawa K."/>
            <person name="Pennacchio L.A."/>
            <person name="Salamov A.A."/>
            <person name="Satou Y."/>
            <person name="Sauka-Spengler T."/>
            <person name="Schmutz J."/>
            <person name="Shin-I T."/>
            <person name="Toyoda A."/>
            <person name="Bronner-Fraser M."/>
            <person name="Fujiyama A."/>
            <person name="Holland L.Z."/>
            <person name="Holland P.W.H."/>
            <person name="Satoh N."/>
            <person name="Rokhsar D.S."/>
        </authorList>
    </citation>
    <scope>NUCLEOTIDE SEQUENCE [LARGE SCALE GENOMIC DNA]</scope>
    <source>
        <strain evidence="21">S238N-H82</strain>
        <tissue evidence="21">Testes</tissue>
    </source>
</reference>
<evidence type="ECO:0000256" key="13">
    <source>
        <dbReference type="PROSITE-ProRule" id="PRU00302"/>
    </source>
</evidence>
<dbReference type="InterPro" id="IPR019826">
    <property type="entry name" value="Carboxylesterase_B_AS"/>
</dbReference>
<feature type="transmembrane region" description="Helical" evidence="15">
    <location>
        <begin position="723"/>
        <end position="746"/>
    </location>
</feature>
<dbReference type="SUPFAM" id="SSF49854">
    <property type="entry name" value="Spermadhesin, CUB domain"/>
    <property type="match status" value="2"/>
</dbReference>
<evidence type="ECO:0000256" key="5">
    <source>
        <dbReference type="ARBA" id="ARBA00022572"/>
    </source>
</evidence>
<dbReference type="CDD" id="cd18989">
    <property type="entry name" value="LGIC_ECD_cation"/>
    <property type="match status" value="2"/>
</dbReference>
<feature type="transmembrane region" description="Helical" evidence="15">
    <location>
        <begin position="693"/>
        <end position="711"/>
    </location>
</feature>
<dbReference type="InterPro" id="IPR006202">
    <property type="entry name" value="Neur_chan_lig-bd"/>
</dbReference>
<feature type="transmembrane region" description="Helical" evidence="15">
    <location>
        <begin position="1390"/>
        <end position="1413"/>
    </location>
</feature>
<dbReference type="InterPro" id="IPR036734">
    <property type="entry name" value="Neur_chan_lig-bd_sf"/>
</dbReference>
<dbReference type="CDD" id="cd07066">
    <property type="entry name" value="CRD_FZ"/>
    <property type="match status" value="1"/>
</dbReference>
<evidence type="ECO:0000259" key="18">
    <source>
        <dbReference type="PROSITE" id="PS50038"/>
    </source>
</evidence>
<dbReference type="SUPFAM" id="SSF63712">
    <property type="entry name" value="Nicotinic receptor ligand binding domain-like"/>
    <property type="match status" value="2"/>
</dbReference>
<protein>
    <submittedName>
        <fullName evidence="21">Uncharacterized protein</fullName>
    </submittedName>
</protein>
<dbReference type="GO" id="GO:0005230">
    <property type="term" value="F:extracellular ligand-gated monoatomic ion channel activity"/>
    <property type="evidence" value="ECO:0007669"/>
    <property type="project" value="InterPro"/>
</dbReference>
<dbReference type="SMART" id="SM00130">
    <property type="entry name" value="KR"/>
    <property type="match status" value="2"/>
</dbReference>
<dbReference type="CDD" id="cd00041">
    <property type="entry name" value="CUB"/>
    <property type="match status" value="2"/>
</dbReference>
<evidence type="ECO:0000256" key="2">
    <source>
        <dbReference type="ARBA" id="ARBA00004479"/>
    </source>
</evidence>
<dbReference type="FunFam" id="2.60.120.290:FF:000005">
    <property type="entry name" value="Procollagen C-endopeptidase enhancer 1"/>
    <property type="match status" value="1"/>
</dbReference>
<dbReference type="Gene3D" id="1.10.2000.10">
    <property type="entry name" value="Frizzled cysteine-rich domain"/>
    <property type="match status" value="1"/>
</dbReference>
<feature type="compositionally biased region" description="Low complexity" evidence="14">
    <location>
        <begin position="1481"/>
        <end position="1492"/>
    </location>
</feature>
<dbReference type="InterPro" id="IPR029058">
    <property type="entry name" value="AB_hydrolase_fold"/>
</dbReference>